<comment type="caution">
    <text evidence="1">The sequence shown here is derived from an EMBL/GenBank/DDBJ whole genome shotgun (WGS) entry which is preliminary data.</text>
</comment>
<organism evidence="1 2">
    <name type="scientific">Leptospira borgpetersenii serovar Pomona str. 200901868</name>
    <dbReference type="NCBI Taxonomy" id="1192866"/>
    <lineage>
        <taxon>Bacteria</taxon>
        <taxon>Pseudomonadati</taxon>
        <taxon>Spirochaetota</taxon>
        <taxon>Spirochaetia</taxon>
        <taxon>Leptospirales</taxon>
        <taxon>Leptospiraceae</taxon>
        <taxon>Leptospira</taxon>
    </lineage>
</organism>
<accession>M6WGM9</accession>
<gene>
    <name evidence="1" type="ORF">LEP1GSC133_5197</name>
</gene>
<name>M6WGM9_LEPBO</name>
<evidence type="ECO:0000313" key="1">
    <source>
        <dbReference type="EMBL" id="EMO60908.1"/>
    </source>
</evidence>
<dbReference type="EMBL" id="AKWF02000111">
    <property type="protein sequence ID" value="EMO60908.1"/>
    <property type="molecule type" value="Genomic_DNA"/>
</dbReference>
<evidence type="ECO:0000313" key="2">
    <source>
        <dbReference type="Proteomes" id="UP000012159"/>
    </source>
</evidence>
<proteinExistence type="predicted"/>
<reference evidence="1 2" key="1">
    <citation type="submission" date="2013-01" db="EMBL/GenBank/DDBJ databases">
        <authorList>
            <person name="Harkins D.M."/>
            <person name="Durkin A.S."/>
            <person name="Brinkac L.M."/>
            <person name="Haft D.H."/>
            <person name="Selengut J.D."/>
            <person name="Sanka R."/>
            <person name="DePew J."/>
            <person name="Purushe J."/>
            <person name="Picardeau M."/>
            <person name="Werts C."/>
            <person name="Goarant C."/>
            <person name="Vinetz J.M."/>
            <person name="Sutton G.G."/>
            <person name="Nierman W.C."/>
            <person name="Fouts D.E."/>
        </authorList>
    </citation>
    <scope>NUCLEOTIDE SEQUENCE [LARGE SCALE GENOMIC DNA]</scope>
    <source>
        <strain evidence="1 2">200901868</strain>
    </source>
</reference>
<dbReference type="AlphaFoldDB" id="M6WGM9"/>
<dbReference type="Proteomes" id="UP000012159">
    <property type="component" value="Unassembled WGS sequence"/>
</dbReference>
<protein>
    <submittedName>
        <fullName evidence="1">Uncharacterized protein</fullName>
    </submittedName>
</protein>
<sequence length="44" mass="5105">MDSLSVFKRTYCWNTFVGVPPSEVLGQILNPFRDCLKPRNVKTF</sequence>